<sequence length="104" mass="11496">MEAIFMMSSVSLFYFRSTSNRALFEHCKCGLCGFNSPRLSAQGLVGIPVSADLYACDKNTDFTVMKAPWVAPTERGTCSFMDKIQVASTRRPRAAMISNSQGKR</sequence>
<accession>A0A8U8BAG4</accession>
<protein>
    <submittedName>
        <fullName evidence="1">Uncharacterized protein</fullName>
    </submittedName>
</protein>
<keyword evidence="2" id="KW-1185">Reference proteome</keyword>
<evidence type="ECO:0000313" key="2">
    <source>
        <dbReference type="Proteomes" id="UP000694382"/>
    </source>
</evidence>
<dbReference type="Ensembl" id="ENSCPVT00000025873.1">
    <property type="protein sequence ID" value="ENSCPVP00000023635.1"/>
    <property type="gene ID" value="ENSCPVG00000017806.1"/>
</dbReference>
<reference evidence="1" key="2">
    <citation type="submission" date="2025-09" db="UniProtKB">
        <authorList>
            <consortium name="Ensembl"/>
        </authorList>
    </citation>
    <scope>IDENTIFICATION</scope>
</reference>
<evidence type="ECO:0000313" key="1">
    <source>
        <dbReference type="Ensembl" id="ENSCPVP00000023635.1"/>
    </source>
</evidence>
<reference evidence="1" key="1">
    <citation type="submission" date="2025-08" db="UniProtKB">
        <authorList>
            <consortium name="Ensembl"/>
        </authorList>
    </citation>
    <scope>IDENTIFICATION</scope>
</reference>
<name>A0A8U8BAG4_GEOPR</name>
<dbReference type="Proteomes" id="UP000694382">
    <property type="component" value="Unassembled WGS sequence"/>
</dbReference>
<proteinExistence type="predicted"/>
<dbReference type="AlphaFoldDB" id="A0A8U8BAG4"/>
<organism evidence="1 2">
    <name type="scientific">Geospiza parvula</name>
    <name type="common">Small tree-finch</name>
    <name type="synonym">Camarhynchus parvulus</name>
    <dbReference type="NCBI Taxonomy" id="87175"/>
    <lineage>
        <taxon>Eukaryota</taxon>
        <taxon>Metazoa</taxon>
        <taxon>Chordata</taxon>
        <taxon>Craniata</taxon>
        <taxon>Vertebrata</taxon>
        <taxon>Euteleostomi</taxon>
        <taxon>Archelosauria</taxon>
        <taxon>Archosauria</taxon>
        <taxon>Dinosauria</taxon>
        <taxon>Saurischia</taxon>
        <taxon>Theropoda</taxon>
        <taxon>Coelurosauria</taxon>
        <taxon>Aves</taxon>
        <taxon>Neognathae</taxon>
        <taxon>Neoaves</taxon>
        <taxon>Telluraves</taxon>
        <taxon>Australaves</taxon>
        <taxon>Passeriformes</taxon>
        <taxon>Thraupidae</taxon>
        <taxon>Camarhynchus</taxon>
    </lineage>
</organism>
<dbReference type="Gene3D" id="3.50.30.30">
    <property type="match status" value="1"/>
</dbReference>